<dbReference type="AlphaFoldDB" id="A0A2S4LXG6"/>
<evidence type="ECO:0000313" key="1">
    <source>
        <dbReference type="EMBL" id="POR47136.1"/>
    </source>
</evidence>
<accession>A0A2S4LXG6</accession>
<comment type="caution">
    <text evidence="1">The sequence shown here is derived from an EMBL/GenBank/DDBJ whole genome shotgun (WGS) entry which is preliminary data.</text>
</comment>
<proteinExistence type="predicted"/>
<dbReference type="Proteomes" id="UP000236919">
    <property type="component" value="Unassembled WGS sequence"/>
</dbReference>
<evidence type="ECO:0000313" key="2">
    <source>
        <dbReference type="Proteomes" id="UP000236919"/>
    </source>
</evidence>
<keyword evidence="2" id="KW-1185">Reference proteome</keyword>
<gene>
    <name evidence="1" type="ORF">CYD53_12026</name>
</gene>
<name>A0A2S4LXG6_9HYPH</name>
<sequence length="149" mass="16383">MFDLFKAWQAKRAVYSVLAPFMRLAMPEAPPNAWLAPHVIGFLATLVTCLAERHSGELRSHAMASIQASVLRRLTGIGEELIGERITLLSSLGDPSFEAGCAGALAFLAAREAALRGSTAELADDRDDARLAELWREHVQQFLRPDLQR</sequence>
<dbReference type="EMBL" id="PQFZ01000020">
    <property type="protein sequence ID" value="POR47136.1"/>
    <property type="molecule type" value="Genomic_DNA"/>
</dbReference>
<protein>
    <submittedName>
        <fullName evidence="1">Uncharacterized protein</fullName>
    </submittedName>
</protein>
<organism evidence="1 2">
    <name type="scientific">Bosea psychrotolerans</name>
    <dbReference type="NCBI Taxonomy" id="1871628"/>
    <lineage>
        <taxon>Bacteria</taxon>
        <taxon>Pseudomonadati</taxon>
        <taxon>Pseudomonadota</taxon>
        <taxon>Alphaproteobacteria</taxon>
        <taxon>Hyphomicrobiales</taxon>
        <taxon>Boseaceae</taxon>
        <taxon>Bosea</taxon>
    </lineage>
</organism>
<dbReference type="RefSeq" id="WP_146056002.1">
    <property type="nucleotide sequence ID" value="NZ_PQFZ01000020.1"/>
</dbReference>
<reference evidence="1 2" key="1">
    <citation type="submission" date="2018-01" db="EMBL/GenBank/DDBJ databases">
        <title>Genomic Encyclopedia of Type Strains, Phase III (KMG-III): the genomes of soil and plant-associated and newly described type strains.</title>
        <authorList>
            <person name="Whitman W."/>
        </authorList>
    </citation>
    <scope>NUCLEOTIDE SEQUENCE [LARGE SCALE GENOMIC DNA]</scope>
    <source>
        <strain evidence="1 2">1131</strain>
    </source>
</reference>
<dbReference type="OrthoDB" id="8158907at2"/>